<evidence type="ECO:0000313" key="4">
    <source>
        <dbReference type="EMBL" id="CDF34158.1"/>
    </source>
</evidence>
<feature type="compositionally biased region" description="Low complexity" evidence="3">
    <location>
        <begin position="1"/>
        <end position="10"/>
    </location>
</feature>
<feature type="compositionally biased region" description="Basic residues" evidence="3">
    <location>
        <begin position="11"/>
        <end position="31"/>
    </location>
</feature>
<dbReference type="STRING" id="2769.R7Q8N2"/>
<protein>
    <submittedName>
        <fullName evidence="4">Uncharacterized protein</fullName>
    </submittedName>
</protein>
<dbReference type="PANTHER" id="PTHR19919">
    <property type="entry name" value="WD REPEAT CONTAINING PROTEIN"/>
    <property type="match status" value="1"/>
</dbReference>
<dbReference type="Proteomes" id="UP000012073">
    <property type="component" value="Unassembled WGS sequence"/>
</dbReference>
<evidence type="ECO:0000256" key="1">
    <source>
        <dbReference type="ARBA" id="ARBA00022574"/>
    </source>
</evidence>
<keyword evidence="5" id="KW-1185">Reference proteome</keyword>
<dbReference type="InterPro" id="IPR036322">
    <property type="entry name" value="WD40_repeat_dom_sf"/>
</dbReference>
<accession>R7Q8N2</accession>
<name>R7Q8N2_CHOCR</name>
<dbReference type="RefSeq" id="XP_005713977.1">
    <property type="nucleotide sequence ID" value="XM_005713920.1"/>
</dbReference>
<keyword evidence="1" id="KW-0853">WD repeat</keyword>
<dbReference type="InterPro" id="IPR045159">
    <property type="entry name" value="DCAF7-like"/>
</dbReference>
<dbReference type="SUPFAM" id="SSF50978">
    <property type="entry name" value="WD40 repeat-like"/>
    <property type="match status" value="1"/>
</dbReference>
<feature type="region of interest" description="Disordered" evidence="3">
    <location>
        <begin position="1"/>
        <end position="33"/>
    </location>
</feature>
<dbReference type="Gramene" id="CDF34158">
    <property type="protein sequence ID" value="CDF34158"/>
    <property type="gene ID" value="CHC_T00002668001"/>
</dbReference>
<dbReference type="OrthoDB" id="24670at2759"/>
<reference evidence="5" key="1">
    <citation type="journal article" date="2013" name="Proc. Natl. Acad. Sci. U.S.A.">
        <title>Genome structure and metabolic features in the red seaweed Chondrus crispus shed light on evolution of the Archaeplastida.</title>
        <authorList>
            <person name="Collen J."/>
            <person name="Porcel B."/>
            <person name="Carre W."/>
            <person name="Ball S.G."/>
            <person name="Chaparro C."/>
            <person name="Tonon T."/>
            <person name="Barbeyron T."/>
            <person name="Michel G."/>
            <person name="Noel B."/>
            <person name="Valentin K."/>
            <person name="Elias M."/>
            <person name="Artiguenave F."/>
            <person name="Arun A."/>
            <person name="Aury J.M."/>
            <person name="Barbosa-Neto J.F."/>
            <person name="Bothwell J.H."/>
            <person name="Bouget F.Y."/>
            <person name="Brillet L."/>
            <person name="Cabello-Hurtado F."/>
            <person name="Capella-Gutierrez S."/>
            <person name="Charrier B."/>
            <person name="Cladiere L."/>
            <person name="Cock J.M."/>
            <person name="Coelho S.M."/>
            <person name="Colleoni C."/>
            <person name="Czjzek M."/>
            <person name="Da Silva C."/>
            <person name="Delage L."/>
            <person name="Denoeud F."/>
            <person name="Deschamps P."/>
            <person name="Dittami S.M."/>
            <person name="Gabaldon T."/>
            <person name="Gachon C.M."/>
            <person name="Groisillier A."/>
            <person name="Herve C."/>
            <person name="Jabbari K."/>
            <person name="Katinka M."/>
            <person name="Kloareg B."/>
            <person name="Kowalczyk N."/>
            <person name="Labadie K."/>
            <person name="Leblanc C."/>
            <person name="Lopez P.J."/>
            <person name="McLachlan D.H."/>
            <person name="Meslet-Cladiere L."/>
            <person name="Moustafa A."/>
            <person name="Nehr Z."/>
            <person name="Nyvall Collen P."/>
            <person name="Panaud O."/>
            <person name="Partensky F."/>
            <person name="Poulain J."/>
            <person name="Rensing S.A."/>
            <person name="Rousvoal S."/>
            <person name="Samson G."/>
            <person name="Symeonidi A."/>
            <person name="Weissenbach J."/>
            <person name="Zambounis A."/>
            <person name="Wincker P."/>
            <person name="Boyen C."/>
        </authorList>
    </citation>
    <scope>NUCLEOTIDE SEQUENCE [LARGE SCALE GENOMIC DNA]</scope>
    <source>
        <strain evidence="5">cv. Stackhouse</strain>
    </source>
</reference>
<gene>
    <name evidence="4" type="ORF">CHC_T00002668001</name>
</gene>
<dbReference type="KEGG" id="ccp:CHC_T00002668001"/>
<dbReference type="EMBL" id="HG001675">
    <property type="protein sequence ID" value="CDF34158.1"/>
    <property type="molecule type" value="Genomic_DNA"/>
</dbReference>
<dbReference type="Gene3D" id="2.130.10.10">
    <property type="entry name" value="YVTN repeat-like/Quinoprotein amine dehydrogenase"/>
    <property type="match status" value="1"/>
</dbReference>
<feature type="region of interest" description="Disordered" evidence="3">
    <location>
        <begin position="107"/>
        <end position="143"/>
    </location>
</feature>
<evidence type="ECO:0000313" key="5">
    <source>
        <dbReference type="Proteomes" id="UP000012073"/>
    </source>
</evidence>
<evidence type="ECO:0000256" key="2">
    <source>
        <dbReference type="ARBA" id="ARBA00022737"/>
    </source>
</evidence>
<organism evidence="4 5">
    <name type="scientific">Chondrus crispus</name>
    <name type="common">Carrageen Irish moss</name>
    <name type="synonym">Polymorpha crispa</name>
    <dbReference type="NCBI Taxonomy" id="2769"/>
    <lineage>
        <taxon>Eukaryota</taxon>
        <taxon>Rhodophyta</taxon>
        <taxon>Florideophyceae</taxon>
        <taxon>Rhodymeniophycidae</taxon>
        <taxon>Gigartinales</taxon>
        <taxon>Gigartinaceae</taxon>
        <taxon>Chondrus</taxon>
    </lineage>
</organism>
<sequence>MPAAAPARVARPPHRRPSVWRRPRACHRPPARRPPLPYLYRCASATAARDPTVHTAPTPAPSKIGLPFQPAVATARPLLARAARSRRAPGLCAGVHLEVPRRLQADAAPSAQVHQPHGPSVRARAPRAATQRPGRRPSVRRRHNDNVALAHAITRAPGALARRLCIIDESPDMTPLLRPRFHRRNPNCLATVEMDSPKFIILDIRQPSLPVTVIDHHLETSKNCVSAITWGPRSAVSLASGGGDGCLALIWNISSLSKRVDDPALSHCAVASISNLQWAPSSSEWIALTVEDRLQALRL</sequence>
<dbReference type="InterPro" id="IPR015943">
    <property type="entry name" value="WD40/YVTN_repeat-like_dom_sf"/>
</dbReference>
<dbReference type="GeneID" id="17321705"/>
<proteinExistence type="predicted"/>
<keyword evidence="2" id="KW-0677">Repeat</keyword>
<feature type="compositionally biased region" description="Low complexity" evidence="3">
    <location>
        <begin position="122"/>
        <end position="132"/>
    </location>
</feature>
<dbReference type="AlphaFoldDB" id="R7Q8N2"/>
<feature type="compositionally biased region" description="Basic residues" evidence="3">
    <location>
        <begin position="133"/>
        <end position="143"/>
    </location>
</feature>
<evidence type="ECO:0000256" key="3">
    <source>
        <dbReference type="SAM" id="MobiDB-lite"/>
    </source>
</evidence>